<proteinExistence type="predicted"/>
<dbReference type="InterPro" id="IPR004891">
    <property type="entry name" value="Mercury-R_MerC"/>
</dbReference>
<dbReference type="Proteomes" id="UP000011682">
    <property type="component" value="Unassembled WGS sequence"/>
</dbReference>
<feature type="transmembrane region" description="Helical" evidence="1">
    <location>
        <begin position="28"/>
        <end position="51"/>
    </location>
</feature>
<sequence>MSPKVLERTRGNSSGTGRWDRWGQALSLLCMVHCLVLPLVLGALPAVMSHALEETPIHLGMVMLAAVLGGVSFVPGFRRHRDGRVLALGALGLGLLVLAQFLEHGSARETAVTALGATVLVIAHGFNRRRCQDGCAEAVVNAR</sequence>
<dbReference type="RefSeq" id="WP_002623733.1">
    <property type="nucleotide sequence ID" value="NZ_ANAH02000018.1"/>
</dbReference>
<dbReference type="GO" id="GO:0015097">
    <property type="term" value="F:mercury ion transmembrane transporter activity"/>
    <property type="evidence" value="ECO:0007669"/>
    <property type="project" value="InterPro"/>
</dbReference>
<keyword evidence="3" id="KW-1185">Reference proteome</keyword>
<organism evidence="2 3">
    <name type="scientific">Cystobacter fuscus (strain ATCC 25194 / DSM 2262 / NBRC 100088 / M29)</name>
    <dbReference type="NCBI Taxonomy" id="1242864"/>
    <lineage>
        <taxon>Bacteria</taxon>
        <taxon>Pseudomonadati</taxon>
        <taxon>Myxococcota</taxon>
        <taxon>Myxococcia</taxon>
        <taxon>Myxococcales</taxon>
        <taxon>Cystobacterineae</taxon>
        <taxon>Archangiaceae</taxon>
        <taxon>Cystobacter</taxon>
    </lineage>
</organism>
<keyword evidence="1" id="KW-0472">Membrane</keyword>
<name>S9QD18_CYSF2</name>
<comment type="caution">
    <text evidence="2">The sequence shown here is derived from an EMBL/GenBank/DDBJ whole genome shotgun (WGS) entry which is preliminary data.</text>
</comment>
<protein>
    <recommendedName>
        <fullName evidence="4">MerC domain-containing protein</fullName>
    </recommendedName>
</protein>
<dbReference type="Pfam" id="PF03203">
    <property type="entry name" value="MerC"/>
    <property type="match status" value="1"/>
</dbReference>
<dbReference type="EMBL" id="ANAH02000018">
    <property type="protein sequence ID" value="EPX59229.1"/>
    <property type="molecule type" value="Genomic_DNA"/>
</dbReference>
<gene>
    <name evidence="2" type="ORF">D187_003133</name>
</gene>
<dbReference type="eggNOG" id="ENOG5033B8R">
    <property type="taxonomic scope" value="Bacteria"/>
</dbReference>
<feature type="transmembrane region" description="Helical" evidence="1">
    <location>
        <begin position="108"/>
        <end position="126"/>
    </location>
</feature>
<evidence type="ECO:0008006" key="4">
    <source>
        <dbReference type="Google" id="ProtNLM"/>
    </source>
</evidence>
<dbReference type="GO" id="GO:0016020">
    <property type="term" value="C:membrane"/>
    <property type="evidence" value="ECO:0007669"/>
    <property type="project" value="InterPro"/>
</dbReference>
<keyword evidence="1" id="KW-0812">Transmembrane</keyword>
<evidence type="ECO:0000256" key="1">
    <source>
        <dbReference type="SAM" id="Phobius"/>
    </source>
</evidence>
<feature type="transmembrane region" description="Helical" evidence="1">
    <location>
        <begin position="57"/>
        <end position="77"/>
    </location>
</feature>
<dbReference type="AlphaFoldDB" id="S9QD18"/>
<feature type="transmembrane region" description="Helical" evidence="1">
    <location>
        <begin position="84"/>
        <end position="102"/>
    </location>
</feature>
<evidence type="ECO:0000313" key="2">
    <source>
        <dbReference type="EMBL" id="EPX59229.1"/>
    </source>
</evidence>
<reference evidence="2" key="1">
    <citation type="submission" date="2013-05" db="EMBL/GenBank/DDBJ databases">
        <title>Genome assembly of Cystobacter fuscus DSM 2262.</title>
        <authorList>
            <person name="Sharma G."/>
            <person name="Khatri I."/>
            <person name="Kaur C."/>
            <person name="Mayilraj S."/>
            <person name="Subramanian S."/>
        </authorList>
    </citation>
    <scope>NUCLEOTIDE SEQUENCE [LARGE SCALE GENOMIC DNA]</scope>
    <source>
        <strain evidence="2">DSM 2262</strain>
    </source>
</reference>
<accession>S9QD18</accession>
<evidence type="ECO:0000313" key="3">
    <source>
        <dbReference type="Proteomes" id="UP000011682"/>
    </source>
</evidence>
<keyword evidence="1" id="KW-1133">Transmembrane helix</keyword>